<dbReference type="InterPro" id="IPR002347">
    <property type="entry name" value="SDR_fam"/>
</dbReference>
<keyword evidence="2" id="KW-0560">Oxidoreductase</keyword>
<reference evidence="5 6" key="1">
    <citation type="submission" date="2020-07" db="EMBL/GenBank/DDBJ databases">
        <title>Sequencing the genomes of 1000 actinobacteria strains.</title>
        <authorList>
            <person name="Klenk H.-P."/>
        </authorList>
    </citation>
    <scope>NUCLEOTIDE SEQUENCE [LARGE SCALE GENOMIC DNA]</scope>
    <source>
        <strain evidence="5 6">DSM 45927</strain>
    </source>
</reference>
<dbReference type="Proteomes" id="UP000575985">
    <property type="component" value="Unassembled WGS sequence"/>
</dbReference>
<dbReference type="SMART" id="SM00822">
    <property type="entry name" value="PKS_KR"/>
    <property type="match status" value="1"/>
</dbReference>
<sequence length="323" mass="33440">MGLLDGRIALITGAGRGIGREHALAFARAGAAVVVNDTGTEPDGTGRDTGVAASVAAEITAQGGRAVASTDSVADPDGARRIVDTAVSAFGDLHVVVNNAAILRNAPLLEMSDDDFSAVLDVHLAGTFHVTRAAGRYWRDRAAAGAAQDRSVINTSSGSGLFTPLPTQANYAAAKAGIAALTSVAALELRRHGVRVNCYAPSAHRTRLTQGVPGMDRPRGAGGRDPYDPAASSPLLVWLAAADCPLTGQVLRVRDRSIGVAATWRVQDEVAREEPWTPEDLGVALARLDLPDPEADLMRALGTLDDSDAARAAFRARLDGTAG</sequence>
<dbReference type="AlphaFoldDB" id="A0A853BQB5"/>
<dbReference type="RefSeq" id="WP_179768186.1">
    <property type="nucleotide sequence ID" value="NZ_JACCFO010000001.1"/>
</dbReference>
<organism evidence="5 6">
    <name type="scientific">Streptomonospora nanhaiensis</name>
    <dbReference type="NCBI Taxonomy" id="1323731"/>
    <lineage>
        <taxon>Bacteria</taxon>
        <taxon>Bacillati</taxon>
        <taxon>Actinomycetota</taxon>
        <taxon>Actinomycetes</taxon>
        <taxon>Streptosporangiales</taxon>
        <taxon>Nocardiopsidaceae</taxon>
        <taxon>Streptomonospora</taxon>
    </lineage>
</organism>
<dbReference type="PANTHER" id="PTHR45024">
    <property type="entry name" value="DEHYDROGENASES, SHORT CHAIN"/>
    <property type="match status" value="1"/>
</dbReference>
<dbReference type="InterPro" id="IPR051687">
    <property type="entry name" value="Peroxisomal_Beta-Oxidation"/>
</dbReference>
<dbReference type="SUPFAM" id="SSF51735">
    <property type="entry name" value="NAD(P)-binding Rossmann-fold domains"/>
    <property type="match status" value="1"/>
</dbReference>
<evidence type="ECO:0000313" key="6">
    <source>
        <dbReference type="Proteomes" id="UP000575985"/>
    </source>
</evidence>
<evidence type="ECO:0000256" key="3">
    <source>
        <dbReference type="RuleBase" id="RU000363"/>
    </source>
</evidence>
<dbReference type="PANTHER" id="PTHR45024:SF2">
    <property type="entry name" value="SCP2 DOMAIN-CONTAINING PROTEIN"/>
    <property type="match status" value="1"/>
</dbReference>
<comment type="similarity">
    <text evidence="1 3">Belongs to the short-chain dehydrogenases/reductases (SDR) family.</text>
</comment>
<evidence type="ECO:0000256" key="1">
    <source>
        <dbReference type="ARBA" id="ARBA00006484"/>
    </source>
</evidence>
<proteinExistence type="inferred from homology"/>
<dbReference type="GO" id="GO:0016491">
    <property type="term" value="F:oxidoreductase activity"/>
    <property type="evidence" value="ECO:0007669"/>
    <property type="project" value="UniProtKB-KW"/>
</dbReference>
<accession>A0A853BQB5</accession>
<dbReference type="InterPro" id="IPR036291">
    <property type="entry name" value="NAD(P)-bd_dom_sf"/>
</dbReference>
<feature type="domain" description="Ketoreductase" evidence="4">
    <location>
        <begin position="7"/>
        <end position="205"/>
    </location>
</feature>
<evidence type="ECO:0000256" key="2">
    <source>
        <dbReference type="ARBA" id="ARBA00023002"/>
    </source>
</evidence>
<keyword evidence="6" id="KW-1185">Reference proteome</keyword>
<dbReference type="PRINTS" id="PR00080">
    <property type="entry name" value="SDRFAMILY"/>
</dbReference>
<gene>
    <name evidence="5" type="ORF">HNR12_003182</name>
</gene>
<dbReference type="PRINTS" id="PR00081">
    <property type="entry name" value="GDHRDH"/>
</dbReference>
<protein>
    <submittedName>
        <fullName evidence="5">NAD(P)-dependent dehydrogenase (Short-subunit alcohol dehydrogenase family)</fullName>
    </submittedName>
</protein>
<dbReference type="Pfam" id="PF00106">
    <property type="entry name" value="adh_short"/>
    <property type="match status" value="1"/>
</dbReference>
<dbReference type="InterPro" id="IPR057326">
    <property type="entry name" value="KR_dom"/>
</dbReference>
<evidence type="ECO:0000259" key="4">
    <source>
        <dbReference type="SMART" id="SM00822"/>
    </source>
</evidence>
<dbReference type="Gene3D" id="3.40.50.720">
    <property type="entry name" value="NAD(P)-binding Rossmann-like Domain"/>
    <property type="match status" value="1"/>
</dbReference>
<comment type="caution">
    <text evidence="5">The sequence shown here is derived from an EMBL/GenBank/DDBJ whole genome shotgun (WGS) entry which is preliminary data.</text>
</comment>
<evidence type="ECO:0000313" key="5">
    <source>
        <dbReference type="EMBL" id="NYI96905.1"/>
    </source>
</evidence>
<dbReference type="EMBL" id="JACCFO010000001">
    <property type="protein sequence ID" value="NYI96905.1"/>
    <property type="molecule type" value="Genomic_DNA"/>
</dbReference>
<name>A0A853BQB5_9ACTN</name>